<dbReference type="PATRIC" id="fig|405446.3.peg.2957"/>
<reference evidence="1 2" key="1">
    <citation type="submission" date="2015-05" db="EMBL/GenBank/DDBJ databases">
        <title>Genome sequencing and analysis of members of genus Stenotrophomonas.</title>
        <authorList>
            <person name="Patil P.P."/>
            <person name="Midha S."/>
            <person name="Patil P.B."/>
        </authorList>
    </citation>
    <scope>NUCLEOTIDE SEQUENCE [LARGE SCALE GENOMIC DNA]</scope>
    <source>
        <strain evidence="1 2">DSM 18941</strain>
    </source>
</reference>
<keyword evidence="2" id="KW-1185">Reference proteome</keyword>
<name>A0A0R0CIL2_9GAMM</name>
<dbReference type="Proteomes" id="UP000051863">
    <property type="component" value="Unassembled WGS sequence"/>
</dbReference>
<accession>A0A0R0CIL2</accession>
<dbReference type="EMBL" id="LDJJ01000057">
    <property type="protein sequence ID" value="KRG65043.1"/>
    <property type="molecule type" value="Genomic_DNA"/>
</dbReference>
<evidence type="ECO:0000313" key="1">
    <source>
        <dbReference type="EMBL" id="KRG65043.1"/>
    </source>
</evidence>
<evidence type="ECO:0000313" key="2">
    <source>
        <dbReference type="Proteomes" id="UP000051863"/>
    </source>
</evidence>
<sequence>MDDVGTEENPLPALVPGAEYSAEVAAFIVDRSGSPVRRWYSGHFCMLRSEGGFEVRQVLFDRRRGVWGWDACGL</sequence>
<proteinExistence type="predicted"/>
<comment type="caution">
    <text evidence="1">The sequence shown here is derived from an EMBL/GenBank/DDBJ whole genome shotgun (WGS) entry which is preliminary data.</text>
</comment>
<gene>
    <name evidence="1" type="ORF">ABB27_16000</name>
</gene>
<dbReference type="AlphaFoldDB" id="A0A0R0CIL2"/>
<organism evidence="1 2">
    <name type="scientific">Stenotrophomonas terrae</name>
    <dbReference type="NCBI Taxonomy" id="405446"/>
    <lineage>
        <taxon>Bacteria</taxon>
        <taxon>Pseudomonadati</taxon>
        <taxon>Pseudomonadota</taxon>
        <taxon>Gammaproteobacteria</taxon>
        <taxon>Lysobacterales</taxon>
        <taxon>Lysobacteraceae</taxon>
        <taxon>Stenotrophomonas</taxon>
    </lineage>
</organism>
<protein>
    <submittedName>
        <fullName evidence="1">Uncharacterized protein</fullName>
    </submittedName>
</protein>